<proteinExistence type="inferred from homology"/>
<accession>A0A0J8UN73</accession>
<dbReference type="Gene3D" id="1.20.5.500">
    <property type="entry name" value="Single helix bin"/>
    <property type="match status" value="1"/>
</dbReference>
<dbReference type="EMBL" id="DS017009">
    <property type="protein sequence ID" value="KMU89008.1"/>
    <property type="molecule type" value="Genomic_DNA"/>
</dbReference>
<sequence length="164" mass="18524">MTTHPPFESHPAGQLSCTSRRETSLRPEPLRTTHNCLQSPQPKLELPPPYNHIHLTYTLLTFKAMLRLSIARAAQASRLPAYRSFSIAAARMGEGDTGAVRPGGVQSGDAWTKKESAQENMFIRQQEIEKLRALKEKLKQQRKHLDELDAHIDELTKQQGGEHH</sequence>
<dbReference type="AlphaFoldDB" id="A0A0J8UN73"/>
<gene>
    <name evidence="7" type="ORF">CIHG_06809</name>
</gene>
<dbReference type="GO" id="GO:0042030">
    <property type="term" value="F:ATPase inhibitor activity"/>
    <property type="evidence" value="ECO:0007669"/>
    <property type="project" value="InterPro"/>
</dbReference>
<comment type="similarity">
    <text evidence="2 4">Belongs to the ATPase inhibitor family.</text>
</comment>
<dbReference type="InterPro" id="IPR007648">
    <property type="entry name" value="ATPase_inhibitor_mt"/>
</dbReference>
<evidence type="ECO:0000256" key="4">
    <source>
        <dbReference type="RuleBase" id="RU368087"/>
    </source>
</evidence>
<dbReference type="OrthoDB" id="5532350at2759"/>
<organism evidence="7 8">
    <name type="scientific">Coccidioides immitis H538.4</name>
    <dbReference type="NCBI Taxonomy" id="396776"/>
    <lineage>
        <taxon>Eukaryota</taxon>
        <taxon>Fungi</taxon>
        <taxon>Dikarya</taxon>
        <taxon>Ascomycota</taxon>
        <taxon>Pezizomycotina</taxon>
        <taxon>Eurotiomycetes</taxon>
        <taxon>Eurotiomycetidae</taxon>
        <taxon>Onygenales</taxon>
        <taxon>Onygenaceae</taxon>
        <taxon>Coccidioides</taxon>
    </lineage>
</organism>
<feature type="region of interest" description="Disordered" evidence="6">
    <location>
        <begin position="1"/>
        <end position="43"/>
    </location>
</feature>
<evidence type="ECO:0000256" key="6">
    <source>
        <dbReference type="SAM" id="MobiDB-lite"/>
    </source>
</evidence>
<protein>
    <recommendedName>
        <fullName evidence="4">ATPase inhibitor, mitochondrial</fullName>
    </recommendedName>
</protein>
<dbReference type="Pfam" id="PF04568">
    <property type="entry name" value="IATP"/>
    <property type="match status" value="1"/>
</dbReference>
<evidence type="ECO:0000256" key="1">
    <source>
        <dbReference type="ARBA" id="ARBA00004173"/>
    </source>
</evidence>
<feature type="compositionally biased region" description="Basic and acidic residues" evidence="6">
    <location>
        <begin position="19"/>
        <end position="31"/>
    </location>
</feature>
<dbReference type="STRING" id="396776.A0A0J8UN73"/>
<evidence type="ECO:0000313" key="8">
    <source>
        <dbReference type="Proteomes" id="UP000054563"/>
    </source>
</evidence>
<comment type="subcellular location">
    <subcellularLocation>
        <location evidence="1">Mitochondrion</location>
    </subcellularLocation>
</comment>
<evidence type="ECO:0000313" key="7">
    <source>
        <dbReference type="EMBL" id="KMU89008.1"/>
    </source>
</evidence>
<evidence type="ECO:0000256" key="5">
    <source>
        <dbReference type="SAM" id="Coils"/>
    </source>
</evidence>
<evidence type="ECO:0000256" key="3">
    <source>
        <dbReference type="ARBA" id="ARBA00023128"/>
    </source>
</evidence>
<keyword evidence="3" id="KW-0496">Mitochondrion</keyword>
<reference evidence="8" key="1">
    <citation type="journal article" date="2010" name="Genome Res.">
        <title>Population genomic sequencing of Coccidioides fungi reveals recent hybridization and transposon control.</title>
        <authorList>
            <person name="Neafsey D.E."/>
            <person name="Barker B.M."/>
            <person name="Sharpton T.J."/>
            <person name="Stajich J.E."/>
            <person name="Park D.J."/>
            <person name="Whiston E."/>
            <person name="Hung C.-Y."/>
            <person name="McMahan C."/>
            <person name="White J."/>
            <person name="Sykes S."/>
            <person name="Heiman D."/>
            <person name="Young S."/>
            <person name="Zeng Q."/>
            <person name="Abouelleil A."/>
            <person name="Aftuck L."/>
            <person name="Bessette D."/>
            <person name="Brown A."/>
            <person name="FitzGerald M."/>
            <person name="Lui A."/>
            <person name="Macdonald J.P."/>
            <person name="Priest M."/>
            <person name="Orbach M.J."/>
            <person name="Galgiani J.N."/>
            <person name="Kirkland T.N."/>
            <person name="Cole G.T."/>
            <person name="Birren B.W."/>
            <person name="Henn M.R."/>
            <person name="Taylor J.W."/>
            <person name="Rounsley S.D."/>
        </authorList>
    </citation>
    <scope>NUCLEOTIDE SEQUENCE [LARGE SCALE GENOMIC DNA]</scope>
    <source>
        <strain evidence="8">H538.4</strain>
    </source>
</reference>
<dbReference type="Proteomes" id="UP000054563">
    <property type="component" value="Unassembled WGS sequence"/>
</dbReference>
<comment type="function">
    <text evidence="4">Inhibits the enzyme activity of ATPase.</text>
</comment>
<keyword evidence="5" id="KW-0175">Coiled coil</keyword>
<evidence type="ECO:0000256" key="2">
    <source>
        <dbReference type="ARBA" id="ARBA00010901"/>
    </source>
</evidence>
<feature type="coiled-coil region" evidence="5">
    <location>
        <begin position="121"/>
        <end position="158"/>
    </location>
</feature>
<name>A0A0J8UN73_COCIT</name>
<feature type="compositionally biased region" description="Polar residues" evidence="6">
    <location>
        <begin position="32"/>
        <end position="41"/>
    </location>
</feature>
<dbReference type="eggNOG" id="ENOG502SCJG">
    <property type="taxonomic scope" value="Eukaryota"/>
</dbReference>
<dbReference type="GO" id="GO:0005739">
    <property type="term" value="C:mitochondrion"/>
    <property type="evidence" value="ECO:0007669"/>
    <property type="project" value="UniProtKB-SubCell"/>
</dbReference>
<dbReference type="VEuPathDB" id="FungiDB:CIHG_06809"/>